<name>A0A371HWW6_MUCPR</name>
<dbReference type="InterPro" id="IPR002156">
    <property type="entry name" value="RNaseH_domain"/>
</dbReference>
<dbReference type="InterPro" id="IPR012337">
    <property type="entry name" value="RNaseH-like_sf"/>
</dbReference>
<evidence type="ECO:0000259" key="1">
    <source>
        <dbReference type="PROSITE" id="PS50879"/>
    </source>
</evidence>
<feature type="non-terminal residue" evidence="2">
    <location>
        <position position="1"/>
    </location>
</feature>
<dbReference type="PANTHER" id="PTHR48475:SF1">
    <property type="entry name" value="RNASE H TYPE-1 DOMAIN-CONTAINING PROTEIN"/>
    <property type="match status" value="1"/>
</dbReference>
<keyword evidence="3" id="KW-1185">Reference proteome</keyword>
<reference evidence="2" key="1">
    <citation type="submission" date="2018-05" db="EMBL/GenBank/DDBJ databases">
        <title>Draft genome of Mucuna pruriens seed.</title>
        <authorList>
            <person name="Nnadi N.E."/>
            <person name="Vos R."/>
            <person name="Hasami M.H."/>
            <person name="Devisetty U.K."/>
            <person name="Aguiy J.C."/>
        </authorList>
    </citation>
    <scope>NUCLEOTIDE SEQUENCE [LARGE SCALE GENOMIC DNA]</scope>
    <source>
        <strain evidence="2">JCA_2017</strain>
    </source>
</reference>
<dbReference type="STRING" id="157652.A0A371HWW6"/>
<comment type="caution">
    <text evidence="2">The sequence shown here is derived from an EMBL/GenBank/DDBJ whole genome shotgun (WGS) entry which is preliminary data.</text>
</comment>
<organism evidence="2 3">
    <name type="scientific">Mucuna pruriens</name>
    <name type="common">Velvet bean</name>
    <name type="synonym">Dolichos pruriens</name>
    <dbReference type="NCBI Taxonomy" id="157652"/>
    <lineage>
        <taxon>Eukaryota</taxon>
        <taxon>Viridiplantae</taxon>
        <taxon>Streptophyta</taxon>
        <taxon>Embryophyta</taxon>
        <taxon>Tracheophyta</taxon>
        <taxon>Spermatophyta</taxon>
        <taxon>Magnoliopsida</taxon>
        <taxon>eudicotyledons</taxon>
        <taxon>Gunneridae</taxon>
        <taxon>Pentapetalae</taxon>
        <taxon>rosids</taxon>
        <taxon>fabids</taxon>
        <taxon>Fabales</taxon>
        <taxon>Fabaceae</taxon>
        <taxon>Papilionoideae</taxon>
        <taxon>50 kb inversion clade</taxon>
        <taxon>NPAAA clade</taxon>
        <taxon>indigoferoid/millettioid clade</taxon>
        <taxon>Phaseoleae</taxon>
        <taxon>Mucuna</taxon>
    </lineage>
</organism>
<dbReference type="OrthoDB" id="1410752at2759"/>
<dbReference type="InterPro" id="IPR036397">
    <property type="entry name" value="RNaseH_sf"/>
</dbReference>
<dbReference type="Gene3D" id="3.30.420.10">
    <property type="entry name" value="Ribonuclease H-like superfamily/Ribonuclease H"/>
    <property type="match status" value="1"/>
</dbReference>
<dbReference type="AlphaFoldDB" id="A0A371HWW6"/>
<evidence type="ECO:0000313" key="2">
    <source>
        <dbReference type="EMBL" id="RDY07278.1"/>
    </source>
</evidence>
<evidence type="ECO:0000313" key="3">
    <source>
        <dbReference type="Proteomes" id="UP000257109"/>
    </source>
</evidence>
<dbReference type="Pfam" id="PF13456">
    <property type="entry name" value="RVT_3"/>
    <property type="match status" value="1"/>
</dbReference>
<protein>
    <submittedName>
        <fullName evidence="2">RnhA</fullName>
    </submittedName>
</protein>
<dbReference type="GO" id="GO:0003676">
    <property type="term" value="F:nucleic acid binding"/>
    <property type="evidence" value="ECO:0007669"/>
    <property type="project" value="InterPro"/>
</dbReference>
<dbReference type="Proteomes" id="UP000257109">
    <property type="component" value="Unassembled WGS sequence"/>
</dbReference>
<dbReference type="SUPFAM" id="SSF53098">
    <property type="entry name" value="Ribonuclease H-like"/>
    <property type="match status" value="1"/>
</dbReference>
<dbReference type="GO" id="GO:0004523">
    <property type="term" value="F:RNA-DNA hybrid ribonuclease activity"/>
    <property type="evidence" value="ECO:0007669"/>
    <property type="project" value="InterPro"/>
</dbReference>
<dbReference type="CDD" id="cd09279">
    <property type="entry name" value="RNase_HI_like"/>
    <property type="match status" value="1"/>
</dbReference>
<dbReference type="PANTHER" id="PTHR48475">
    <property type="entry name" value="RIBONUCLEASE H"/>
    <property type="match status" value="1"/>
</dbReference>
<dbReference type="EMBL" id="QJKJ01001505">
    <property type="protein sequence ID" value="RDY07278.1"/>
    <property type="molecule type" value="Genomic_DNA"/>
</dbReference>
<feature type="domain" description="RNase H type-1" evidence="1">
    <location>
        <begin position="39"/>
        <end position="168"/>
    </location>
</feature>
<gene>
    <name evidence="2" type="primary">rnhA</name>
    <name evidence="2" type="ORF">CR513_08631</name>
</gene>
<feature type="non-terminal residue" evidence="2">
    <location>
        <position position="183"/>
    </location>
</feature>
<proteinExistence type="predicted"/>
<accession>A0A371HWW6</accession>
<sequence length="183" mass="20791">VKESALAKHLAYHPLEDSQPLLHEFPDEHITATTSIKPQVEEWMMWFDEASNLLGNGIGAVLASPTNQCFPFSAKLGYDCTNNMAEYEACTMGLLMALEHQVKKLNVFCDSTLVIYQLCGEWETWDAKLVPYHDHIKEIVEAFDAVTFHHVPREENQMVDALAILFAMVQVNKGQEMTIHVRQ</sequence>
<dbReference type="PROSITE" id="PS50879">
    <property type="entry name" value="RNASE_H_1"/>
    <property type="match status" value="1"/>
</dbReference>